<dbReference type="AlphaFoldDB" id="A0A9D3LKC5"/>
<feature type="region of interest" description="Disordered" evidence="1">
    <location>
        <begin position="41"/>
        <end position="86"/>
    </location>
</feature>
<comment type="caution">
    <text evidence="3">The sequence shown here is derived from an EMBL/GenBank/DDBJ whole genome shotgun (WGS) entry which is preliminary data.</text>
</comment>
<evidence type="ECO:0000256" key="1">
    <source>
        <dbReference type="SAM" id="MobiDB-lite"/>
    </source>
</evidence>
<proteinExistence type="predicted"/>
<sequence>MSSPGVLVLRKAIIHTEPRHLLNLAQPLLTPQEHTGSFRSITMEKGQGPPQDVPPPYTGPPANYRGTESAPQPGFSVPPYQGAPNPVMYPPPTQGMGAAGVISFPQLVHLISGLSDLPSQTQCPFCQTLVVSRTIPQPGLLTWLICGSLALV</sequence>
<dbReference type="Proteomes" id="UP001044222">
    <property type="component" value="Chromosome 17"/>
</dbReference>
<evidence type="ECO:0000259" key="2">
    <source>
        <dbReference type="Pfam" id="PF10601"/>
    </source>
</evidence>
<organism evidence="3 4">
    <name type="scientific">Anguilla anguilla</name>
    <name type="common">European freshwater eel</name>
    <name type="synonym">Muraena anguilla</name>
    <dbReference type="NCBI Taxonomy" id="7936"/>
    <lineage>
        <taxon>Eukaryota</taxon>
        <taxon>Metazoa</taxon>
        <taxon>Chordata</taxon>
        <taxon>Craniata</taxon>
        <taxon>Vertebrata</taxon>
        <taxon>Euteleostomi</taxon>
        <taxon>Actinopterygii</taxon>
        <taxon>Neopterygii</taxon>
        <taxon>Teleostei</taxon>
        <taxon>Anguilliformes</taxon>
        <taxon>Anguillidae</taxon>
        <taxon>Anguilla</taxon>
    </lineage>
</organism>
<keyword evidence="4" id="KW-1185">Reference proteome</keyword>
<accession>A0A9D3LKC5</accession>
<feature type="domain" description="LITAF" evidence="2">
    <location>
        <begin position="118"/>
        <end position="151"/>
    </location>
</feature>
<dbReference type="Pfam" id="PF10601">
    <property type="entry name" value="zf-LITAF-like"/>
    <property type="match status" value="1"/>
</dbReference>
<protein>
    <recommendedName>
        <fullName evidence="2">LITAF domain-containing protein</fullName>
    </recommendedName>
</protein>
<reference evidence="3" key="1">
    <citation type="submission" date="2021-01" db="EMBL/GenBank/DDBJ databases">
        <title>A chromosome-scale assembly of European eel, Anguilla anguilla.</title>
        <authorList>
            <person name="Henkel C."/>
            <person name="Jong-Raadsen S.A."/>
            <person name="Dufour S."/>
            <person name="Weltzien F.-A."/>
            <person name="Palstra A.P."/>
            <person name="Pelster B."/>
            <person name="Spaink H.P."/>
            <person name="Van Den Thillart G.E."/>
            <person name="Jansen H."/>
            <person name="Zahm M."/>
            <person name="Klopp C."/>
            <person name="Cedric C."/>
            <person name="Louis A."/>
            <person name="Berthelot C."/>
            <person name="Parey E."/>
            <person name="Roest Crollius H."/>
            <person name="Montfort J."/>
            <person name="Robinson-Rechavi M."/>
            <person name="Bucao C."/>
            <person name="Bouchez O."/>
            <person name="Gislard M."/>
            <person name="Lluch J."/>
            <person name="Milhes M."/>
            <person name="Lampietro C."/>
            <person name="Lopez Roques C."/>
            <person name="Donnadieu C."/>
            <person name="Braasch I."/>
            <person name="Desvignes T."/>
            <person name="Postlethwait J."/>
            <person name="Bobe J."/>
            <person name="Guiguen Y."/>
            <person name="Dirks R."/>
        </authorList>
    </citation>
    <scope>NUCLEOTIDE SEQUENCE</scope>
    <source>
        <strain evidence="3">Tag_6206</strain>
        <tissue evidence="3">Liver</tissue>
    </source>
</reference>
<name>A0A9D3LKC5_ANGAN</name>
<dbReference type="EMBL" id="JAFIRN010000017">
    <property type="protein sequence ID" value="KAG5832595.1"/>
    <property type="molecule type" value="Genomic_DNA"/>
</dbReference>
<evidence type="ECO:0000313" key="3">
    <source>
        <dbReference type="EMBL" id="KAG5832595.1"/>
    </source>
</evidence>
<dbReference type="InterPro" id="IPR006629">
    <property type="entry name" value="LITAF"/>
</dbReference>
<gene>
    <name evidence="3" type="ORF">ANANG_G00292780</name>
</gene>
<evidence type="ECO:0000313" key="4">
    <source>
        <dbReference type="Proteomes" id="UP001044222"/>
    </source>
</evidence>